<keyword evidence="1" id="KW-0175">Coiled coil</keyword>
<evidence type="ECO:0000313" key="4">
    <source>
        <dbReference type="Proteomes" id="UP000031670"/>
    </source>
</evidence>
<evidence type="ECO:0000256" key="2">
    <source>
        <dbReference type="SAM" id="MobiDB-lite"/>
    </source>
</evidence>
<feature type="region of interest" description="Disordered" evidence="2">
    <location>
        <begin position="143"/>
        <end position="164"/>
    </location>
</feature>
<evidence type="ECO:0000313" key="3">
    <source>
        <dbReference type="EMBL" id="GAM63635.1"/>
    </source>
</evidence>
<feature type="coiled-coil region" evidence="1">
    <location>
        <begin position="49"/>
        <end position="76"/>
    </location>
</feature>
<reference evidence="3 4" key="2">
    <citation type="submission" date="2015-01" db="EMBL/GenBank/DDBJ databases">
        <authorList>
            <consortium name="NBRP consortium"/>
            <person name="Sawabe T."/>
            <person name="Meirelles P."/>
            <person name="Feng G."/>
            <person name="Sayaka M."/>
            <person name="Hattori M."/>
            <person name="Ohkuma M."/>
        </authorList>
    </citation>
    <scope>NUCLEOTIDE SEQUENCE [LARGE SCALE GENOMIC DNA]</scope>
    <source>
        <strain evidence="3 4">JCM19232</strain>
    </source>
</reference>
<name>A0A0B8PA01_9VIBR</name>
<evidence type="ECO:0000256" key="1">
    <source>
        <dbReference type="SAM" id="Coils"/>
    </source>
</evidence>
<dbReference type="EMBL" id="BBSA01000009">
    <property type="protein sequence ID" value="GAM63635.1"/>
    <property type="molecule type" value="Genomic_DNA"/>
</dbReference>
<organism evidence="3 4">
    <name type="scientific">Vibrio ishigakensis</name>
    <dbReference type="NCBI Taxonomy" id="1481914"/>
    <lineage>
        <taxon>Bacteria</taxon>
        <taxon>Pseudomonadati</taxon>
        <taxon>Pseudomonadota</taxon>
        <taxon>Gammaproteobacteria</taxon>
        <taxon>Vibrionales</taxon>
        <taxon>Vibrionaceae</taxon>
        <taxon>Vibrio</taxon>
    </lineage>
</organism>
<sequence length="164" mass="18474">MTGSIYDITAEMKQLLDDAEKNEWDPQTIKDTLIGMGFEDKLDDYLAVITNKEATSDALKEEAAKLSARKKVYDNQVKRMKGAVLMCLQALGKTTHASNKATWSTRKGVQKLILSESEIPESYCSWDAVRTIDKSKIQEDLKSGKEVTGAHYEQQPETLSIRRK</sequence>
<dbReference type="InterPro" id="IPR008840">
    <property type="entry name" value="Sipho_Gp157"/>
</dbReference>
<proteinExistence type="predicted"/>
<dbReference type="Proteomes" id="UP000031670">
    <property type="component" value="Unassembled WGS sequence"/>
</dbReference>
<reference evidence="3 4" key="1">
    <citation type="submission" date="2015-01" db="EMBL/GenBank/DDBJ databases">
        <title>Vibrio sp. C5 JCM 19232 whole genome shotgun sequence.</title>
        <authorList>
            <person name="Sawabe T."/>
            <person name="Meirelles P."/>
            <person name="Feng G."/>
            <person name="Sayaka M."/>
            <person name="Hattori M."/>
            <person name="Ohkuma M."/>
        </authorList>
    </citation>
    <scope>NUCLEOTIDE SEQUENCE [LARGE SCALE GENOMIC DNA]</scope>
    <source>
        <strain evidence="3 4">JCM19232</strain>
    </source>
</reference>
<gene>
    <name evidence="3" type="ORF">JCM19232_2615</name>
</gene>
<comment type="caution">
    <text evidence="3">The sequence shown here is derived from an EMBL/GenBank/DDBJ whole genome shotgun (WGS) entry which is preliminary data.</text>
</comment>
<accession>A0A0B8PA01</accession>
<dbReference type="AlphaFoldDB" id="A0A0B8PA01"/>
<dbReference type="Pfam" id="PF05565">
    <property type="entry name" value="Sipho_Gp157"/>
    <property type="match status" value="1"/>
</dbReference>
<protein>
    <submittedName>
        <fullName evidence="3">Phage protein</fullName>
    </submittedName>
</protein>